<dbReference type="KEGG" id="ntd:EGO55_11230"/>
<protein>
    <recommendedName>
        <fullName evidence="4">DUF3617 family protein</fullName>
    </recommendedName>
</protein>
<organism evidence="2 3">
    <name type="scientific">Caenibius tardaugens NBRC 16725</name>
    <dbReference type="NCBI Taxonomy" id="1219035"/>
    <lineage>
        <taxon>Bacteria</taxon>
        <taxon>Pseudomonadati</taxon>
        <taxon>Pseudomonadota</taxon>
        <taxon>Alphaproteobacteria</taxon>
        <taxon>Sphingomonadales</taxon>
        <taxon>Erythrobacteraceae</taxon>
        <taxon>Caenibius</taxon>
    </lineage>
</organism>
<proteinExistence type="predicted"/>
<comment type="caution">
    <text evidence="2">The sequence shown here is derived from an EMBL/GenBank/DDBJ whole genome shotgun (WGS) entry which is preliminary data.</text>
</comment>
<dbReference type="Pfam" id="PF12276">
    <property type="entry name" value="DUF3617"/>
    <property type="match status" value="1"/>
</dbReference>
<keyword evidence="1" id="KW-0732">Signal</keyword>
<evidence type="ECO:0008006" key="4">
    <source>
        <dbReference type="Google" id="ProtNLM"/>
    </source>
</evidence>
<sequence length="137" mass="15121">MQNTVTFRTGLISLLAMAAVGAPYAASQAQDNSLEALNKMTPGSWEIRYRPDGSRQRVCIRDGRDLIQLRHPQGGCSRYIVEDTANRATVHYTCRGHGSGRTQIRLETPQIAQIESQGILDGSPFQFSAEARRLGKC</sequence>
<evidence type="ECO:0000313" key="3">
    <source>
        <dbReference type="Proteomes" id="UP000016568"/>
    </source>
</evidence>
<dbReference type="RefSeq" id="WP_021689991.1">
    <property type="nucleotide sequence ID" value="NZ_BASZ01000005.1"/>
</dbReference>
<evidence type="ECO:0000313" key="2">
    <source>
        <dbReference type="EMBL" id="GAD49084.1"/>
    </source>
</evidence>
<evidence type="ECO:0000256" key="1">
    <source>
        <dbReference type="SAM" id="SignalP"/>
    </source>
</evidence>
<dbReference type="OrthoDB" id="7595119at2"/>
<dbReference type="InterPro" id="IPR022061">
    <property type="entry name" value="DUF3617"/>
</dbReference>
<accession>U2ZUM6</accession>
<gene>
    <name evidence="2" type="ORF">NT2_05_00050</name>
</gene>
<feature type="signal peptide" evidence="1">
    <location>
        <begin position="1"/>
        <end position="18"/>
    </location>
</feature>
<reference evidence="2 3" key="1">
    <citation type="submission" date="2013-09" db="EMBL/GenBank/DDBJ databases">
        <title>Whole genome shotgun sequence of Novosphingobium tardaugens NBRC 16725.</title>
        <authorList>
            <person name="Isaki S."/>
            <person name="Hosoyama A."/>
            <person name="Tsuchikane K."/>
            <person name="Katsumata H."/>
            <person name="Ando Y."/>
            <person name="Yamazaki S."/>
            <person name="Fujita N."/>
        </authorList>
    </citation>
    <scope>NUCLEOTIDE SEQUENCE [LARGE SCALE GENOMIC DNA]</scope>
    <source>
        <strain evidence="2 3">NBRC 16725</strain>
    </source>
</reference>
<feature type="chain" id="PRO_5030177820" description="DUF3617 family protein" evidence="1">
    <location>
        <begin position="19"/>
        <end position="137"/>
    </location>
</feature>
<name>U2ZUM6_9SPHN</name>
<dbReference type="AlphaFoldDB" id="U2ZUM6"/>
<dbReference type="EMBL" id="BASZ01000005">
    <property type="protein sequence ID" value="GAD49084.1"/>
    <property type="molecule type" value="Genomic_DNA"/>
</dbReference>
<keyword evidence="3" id="KW-1185">Reference proteome</keyword>
<dbReference type="eggNOG" id="ENOG50318I3">
    <property type="taxonomic scope" value="Bacteria"/>
</dbReference>
<dbReference type="Proteomes" id="UP000016568">
    <property type="component" value="Unassembled WGS sequence"/>
</dbReference>